<dbReference type="InterPro" id="IPR002129">
    <property type="entry name" value="PyrdxlP-dep_de-COase"/>
</dbReference>
<organism evidence="8 9">
    <name type="scientific">Moorena producens PAL-8-15-08-1</name>
    <dbReference type="NCBI Taxonomy" id="1458985"/>
    <lineage>
        <taxon>Bacteria</taxon>
        <taxon>Bacillati</taxon>
        <taxon>Cyanobacteriota</taxon>
        <taxon>Cyanophyceae</taxon>
        <taxon>Coleofasciculales</taxon>
        <taxon>Coleofasciculaceae</taxon>
        <taxon>Moorena</taxon>
    </lineage>
</organism>
<accession>A0A1D8TXM4</accession>
<keyword evidence="5 7" id="KW-0456">Lyase</keyword>
<keyword evidence="3" id="KW-0210">Decarboxylase</keyword>
<dbReference type="GO" id="GO:0004058">
    <property type="term" value="F:aromatic-L-amino-acid decarboxylase activity"/>
    <property type="evidence" value="ECO:0007669"/>
    <property type="project" value="UniProtKB-ARBA"/>
</dbReference>
<dbReference type="RefSeq" id="WP_070394797.1">
    <property type="nucleotide sequence ID" value="NZ_CP017599.1"/>
</dbReference>
<feature type="modified residue" description="N6-(pyridoxal phosphate)lysine" evidence="6">
    <location>
        <position position="290"/>
    </location>
</feature>
<dbReference type="Proteomes" id="UP000177870">
    <property type="component" value="Chromosome"/>
</dbReference>
<dbReference type="Pfam" id="PF00282">
    <property type="entry name" value="Pyridoxal_deC"/>
    <property type="match status" value="1"/>
</dbReference>
<evidence type="ECO:0000256" key="7">
    <source>
        <dbReference type="RuleBase" id="RU000382"/>
    </source>
</evidence>
<dbReference type="GO" id="GO:0019752">
    <property type="term" value="P:carboxylic acid metabolic process"/>
    <property type="evidence" value="ECO:0007669"/>
    <property type="project" value="InterPro"/>
</dbReference>
<evidence type="ECO:0000256" key="5">
    <source>
        <dbReference type="ARBA" id="ARBA00023239"/>
    </source>
</evidence>
<evidence type="ECO:0000256" key="4">
    <source>
        <dbReference type="ARBA" id="ARBA00022898"/>
    </source>
</evidence>
<name>A0A1D8TXM4_9CYAN</name>
<comment type="similarity">
    <text evidence="2 7">Belongs to the group II decarboxylase family.</text>
</comment>
<dbReference type="AlphaFoldDB" id="A0A1D8TXM4"/>
<dbReference type="InterPro" id="IPR010977">
    <property type="entry name" value="Aromatic_deC"/>
</dbReference>
<dbReference type="GO" id="GO:0006520">
    <property type="term" value="P:amino acid metabolic process"/>
    <property type="evidence" value="ECO:0007669"/>
    <property type="project" value="InterPro"/>
</dbReference>
<evidence type="ECO:0000256" key="1">
    <source>
        <dbReference type="ARBA" id="ARBA00001933"/>
    </source>
</evidence>
<dbReference type="GO" id="GO:0005737">
    <property type="term" value="C:cytoplasm"/>
    <property type="evidence" value="ECO:0007669"/>
    <property type="project" value="TreeGrafter"/>
</dbReference>
<dbReference type="PANTHER" id="PTHR45677">
    <property type="entry name" value="GLUTAMATE DECARBOXYLASE-RELATED"/>
    <property type="match status" value="1"/>
</dbReference>
<dbReference type="OrthoDB" id="9803665at2"/>
<dbReference type="InterPro" id="IPR021115">
    <property type="entry name" value="Pyridoxal-P_BS"/>
</dbReference>
<proteinExistence type="inferred from homology"/>
<dbReference type="EMBL" id="CP017599">
    <property type="protein sequence ID" value="AOX02388.1"/>
    <property type="molecule type" value="Genomic_DNA"/>
</dbReference>
<evidence type="ECO:0000313" key="8">
    <source>
        <dbReference type="EMBL" id="AOX02388.1"/>
    </source>
</evidence>
<dbReference type="SUPFAM" id="SSF53383">
    <property type="entry name" value="PLP-dependent transferases"/>
    <property type="match status" value="1"/>
</dbReference>
<gene>
    <name evidence="8" type="ORF">BJP34_25730</name>
</gene>
<dbReference type="InterPro" id="IPR015421">
    <property type="entry name" value="PyrdxlP-dep_Trfase_major"/>
</dbReference>
<dbReference type="GO" id="GO:0030170">
    <property type="term" value="F:pyridoxal phosphate binding"/>
    <property type="evidence" value="ECO:0007669"/>
    <property type="project" value="InterPro"/>
</dbReference>
<dbReference type="PANTHER" id="PTHR45677:SF8">
    <property type="entry name" value="CYSTEINE SULFINIC ACID DECARBOXYLASE"/>
    <property type="match status" value="1"/>
</dbReference>
<dbReference type="Gene3D" id="3.40.640.10">
    <property type="entry name" value="Type I PLP-dependent aspartate aminotransferase-like (Major domain)"/>
    <property type="match status" value="1"/>
</dbReference>
<evidence type="ECO:0000256" key="6">
    <source>
        <dbReference type="PIRSR" id="PIRSR602129-50"/>
    </source>
</evidence>
<reference evidence="9" key="1">
    <citation type="submission" date="2016-10" db="EMBL/GenBank/DDBJ databases">
        <title>Comparative genomics uncovers the prolific and rare metabolic potential of the cyanobacterial genus Moorea.</title>
        <authorList>
            <person name="Leao T."/>
            <person name="Castelao G."/>
            <person name="Korobeynikov A."/>
            <person name="Monroe E.A."/>
            <person name="Podell S."/>
            <person name="Glukhov E."/>
            <person name="Allen E."/>
            <person name="Gerwick W.H."/>
            <person name="Gerwick L."/>
        </authorList>
    </citation>
    <scope>NUCLEOTIDE SEQUENCE [LARGE SCALE GENOMIC DNA]</scope>
    <source>
        <strain evidence="9">PAL-8-15-08-1</strain>
    </source>
</reference>
<comment type="cofactor">
    <cofactor evidence="1 6 7">
        <name>pyridoxal 5'-phosphate</name>
        <dbReference type="ChEBI" id="CHEBI:597326"/>
    </cofactor>
</comment>
<dbReference type="PRINTS" id="PR00800">
    <property type="entry name" value="YHDCRBOXLASE"/>
</dbReference>
<dbReference type="STRING" id="1458985.BJP34_25730"/>
<dbReference type="Gene3D" id="3.90.1150.170">
    <property type="match status" value="1"/>
</dbReference>
<dbReference type="PROSITE" id="PS00392">
    <property type="entry name" value="DDC_GAD_HDC_YDC"/>
    <property type="match status" value="1"/>
</dbReference>
<protein>
    <submittedName>
        <fullName evidence="8">Glutamate decarboxylase</fullName>
    </submittedName>
</protein>
<dbReference type="CDD" id="cd06450">
    <property type="entry name" value="DOPA_deC_like"/>
    <property type="match status" value="1"/>
</dbReference>
<evidence type="ECO:0000256" key="2">
    <source>
        <dbReference type="ARBA" id="ARBA00009533"/>
    </source>
</evidence>
<dbReference type="KEGG" id="mpro:BJP34_25730"/>
<evidence type="ECO:0000256" key="3">
    <source>
        <dbReference type="ARBA" id="ARBA00022793"/>
    </source>
</evidence>
<evidence type="ECO:0000313" key="9">
    <source>
        <dbReference type="Proteomes" id="UP000177870"/>
    </source>
</evidence>
<keyword evidence="4 6" id="KW-0663">Pyridoxal phosphate</keyword>
<sequence>MIEFEKIINLTVDKLLNYLQENKNTDTKVIDYKSPQALKEKLDLSLPENGVPLADLIPIIESYLDHSVRTSSHKFFNQLWGGFEITGLLAEMVTSTANTSMYTYEVAPVATLIEIKLIEALKDLIGFPQGEGLMVTGGSNANLIAMLCARHKLLPEAKNKGLGNHQLVAFISDQAHYSFFKAANLLGMGIDNVVKVKSDGDQRMCPQQLEAAIQQSLREGKTPFFVTATAGTTVAGAFDPLPSIAEITSKYGLWLHVDGSWGAPVLFSNQHKHLLEGSSLADSFTWDAHKLMGVPLICSAILVKQPGTLLEACSSQGTHYIFHDDEDSAYNLGTMSLQCGRKVDALKLWLAWKYYGKNGYEARVDRLFELASYAADYIRNCENLELIVQPTFLNICFRYNPRDNSLSNHGLDQLNLEIREQLMRSGQALVNYSQYQEQIVIRFILSNPEINEADIDSFLDNFIKIGNSLL</sequence>
<dbReference type="InterPro" id="IPR015424">
    <property type="entry name" value="PyrdxlP-dep_Trfase"/>
</dbReference>